<dbReference type="STRING" id="62062.ENSHHUP00000076913"/>
<evidence type="ECO:0000313" key="2">
    <source>
        <dbReference type="Ensembl" id="ENSHHUP00000076913.1"/>
    </source>
</evidence>
<name>A0A4W5QT73_9TELE</name>
<reference evidence="3" key="1">
    <citation type="submission" date="2018-06" db="EMBL/GenBank/DDBJ databases">
        <title>Genome assembly of Danube salmon.</title>
        <authorList>
            <person name="Macqueen D.J."/>
            <person name="Gundappa M.K."/>
        </authorList>
    </citation>
    <scope>NUCLEOTIDE SEQUENCE [LARGE SCALE GENOMIC DNA]</scope>
</reference>
<dbReference type="GO" id="GO:0016491">
    <property type="term" value="F:oxidoreductase activity"/>
    <property type="evidence" value="ECO:0007669"/>
    <property type="project" value="TreeGrafter"/>
</dbReference>
<dbReference type="GO" id="GO:0008202">
    <property type="term" value="P:steroid metabolic process"/>
    <property type="evidence" value="ECO:0007669"/>
    <property type="project" value="TreeGrafter"/>
</dbReference>
<evidence type="ECO:0000256" key="1">
    <source>
        <dbReference type="ARBA" id="ARBA00006484"/>
    </source>
</evidence>
<dbReference type="Proteomes" id="UP000314982">
    <property type="component" value="Unassembled WGS sequence"/>
</dbReference>
<organism evidence="2 3">
    <name type="scientific">Hucho hucho</name>
    <name type="common">huchen</name>
    <dbReference type="NCBI Taxonomy" id="62062"/>
    <lineage>
        <taxon>Eukaryota</taxon>
        <taxon>Metazoa</taxon>
        <taxon>Chordata</taxon>
        <taxon>Craniata</taxon>
        <taxon>Vertebrata</taxon>
        <taxon>Euteleostomi</taxon>
        <taxon>Actinopterygii</taxon>
        <taxon>Neopterygii</taxon>
        <taxon>Teleostei</taxon>
        <taxon>Protacanthopterygii</taxon>
        <taxon>Salmoniformes</taxon>
        <taxon>Salmonidae</taxon>
        <taxon>Salmoninae</taxon>
        <taxon>Hucho</taxon>
    </lineage>
</organism>
<protein>
    <submittedName>
        <fullName evidence="2">Uncharacterized protein</fullName>
    </submittedName>
</protein>
<accession>A0A4W5QT73</accession>
<dbReference type="Ensembl" id="ENSHHUT00000079411.1">
    <property type="protein sequence ID" value="ENSHHUP00000076913.1"/>
    <property type="gene ID" value="ENSHHUG00000044977.1"/>
</dbReference>
<proteinExistence type="inferred from homology"/>
<comment type="similarity">
    <text evidence="1">Belongs to the short-chain dehydrogenases/reductases (SDR) family.</text>
</comment>
<dbReference type="Gene3D" id="3.40.50.720">
    <property type="entry name" value="NAD(P)-binding Rossmann-like Domain"/>
    <property type="match status" value="1"/>
</dbReference>
<reference evidence="2" key="3">
    <citation type="submission" date="2025-09" db="UniProtKB">
        <authorList>
            <consortium name="Ensembl"/>
        </authorList>
    </citation>
    <scope>IDENTIFICATION</scope>
</reference>
<keyword evidence="3" id="KW-1185">Reference proteome</keyword>
<reference evidence="2" key="2">
    <citation type="submission" date="2025-08" db="UniProtKB">
        <authorList>
            <consortium name="Ensembl"/>
        </authorList>
    </citation>
    <scope>IDENTIFICATION</scope>
</reference>
<evidence type="ECO:0000313" key="3">
    <source>
        <dbReference type="Proteomes" id="UP000314982"/>
    </source>
</evidence>
<dbReference type="PANTHER" id="PTHR43313:SF47">
    <property type="entry name" value="RETINOL DEHYDROGENASE 7"/>
    <property type="match status" value="1"/>
</dbReference>
<dbReference type="SUPFAM" id="SSF51735">
    <property type="entry name" value="NAD(P)-binding Rossmann-fold domains"/>
    <property type="match status" value="1"/>
</dbReference>
<sequence>AANKCSAFVGTPSRLLEKDSFKMENFDKKHVFITGSDSGFGNLVASRLDRKGFHVISPCLTEKGGSDLKAVASSRLNTVLLRGWIGCQSESTFVHMEHFWDLLFQLMKYGTNTLHVASDQLHALTARHPRTRYSPFWDAKLNWVPLSYLPAFIADLAVTVLLPVPKALK</sequence>
<dbReference type="InterPro" id="IPR036291">
    <property type="entry name" value="NAD(P)-bd_dom_sf"/>
</dbReference>
<dbReference type="AlphaFoldDB" id="A0A4W5QT73"/>
<dbReference type="PANTHER" id="PTHR43313">
    <property type="entry name" value="SHORT-CHAIN DEHYDROGENASE/REDUCTASE FAMILY 9C"/>
    <property type="match status" value="1"/>
</dbReference>